<dbReference type="InterPro" id="IPR036249">
    <property type="entry name" value="Thioredoxin-like_sf"/>
</dbReference>
<evidence type="ECO:0000259" key="8">
    <source>
        <dbReference type="Pfam" id="PF00462"/>
    </source>
</evidence>
<dbReference type="SUPFAM" id="SSF52833">
    <property type="entry name" value="Thioredoxin-like"/>
    <property type="match status" value="1"/>
</dbReference>
<evidence type="ECO:0000313" key="9">
    <source>
        <dbReference type="Proteomes" id="UP000694865"/>
    </source>
</evidence>
<reference evidence="10" key="1">
    <citation type="submission" date="2025-08" db="UniProtKB">
        <authorList>
            <consortium name="RefSeq"/>
        </authorList>
    </citation>
    <scope>IDENTIFICATION</scope>
    <source>
        <tissue evidence="10">Testes</tissue>
    </source>
</reference>
<sequence>MPSAEVKSFVDAKIKDNKVVVFSKSYCPYCKMAKTALNKYKIALEVIEIEDRPDSEEIQDYLNTLTGARSVPRVFINGKCIGGGSETTQFDRQGKLEPMLKEAGAL</sequence>
<dbReference type="PROSITE" id="PS51354">
    <property type="entry name" value="GLUTAREDOXIN_2"/>
    <property type="match status" value="1"/>
</dbReference>
<dbReference type="PROSITE" id="PS00195">
    <property type="entry name" value="GLUTAREDOXIN_1"/>
    <property type="match status" value="1"/>
</dbReference>
<evidence type="ECO:0000256" key="3">
    <source>
        <dbReference type="ARBA" id="ARBA00013662"/>
    </source>
</evidence>
<name>A0ABM0GQA4_SACKO</name>
<dbReference type="CDD" id="cd03419">
    <property type="entry name" value="GRX_GRXh_1_2_like"/>
    <property type="match status" value="1"/>
</dbReference>
<dbReference type="Pfam" id="PF00462">
    <property type="entry name" value="Glutaredoxin"/>
    <property type="match status" value="1"/>
</dbReference>
<dbReference type="InterPro" id="IPR014025">
    <property type="entry name" value="Glutaredoxin_subgr"/>
</dbReference>
<evidence type="ECO:0000256" key="6">
    <source>
        <dbReference type="ARBA" id="ARBA00023157"/>
    </source>
</evidence>
<dbReference type="InterPro" id="IPR047185">
    <property type="entry name" value="GLRX1"/>
</dbReference>
<evidence type="ECO:0000256" key="1">
    <source>
        <dbReference type="ARBA" id="ARBA00002549"/>
    </source>
</evidence>
<accession>A0ABM0GQA4</accession>
<feature type="domain" description="Glutaredoxin" evidence="8">
    <location>
        <begin position="19"/>
        <end position="81"/>
    </location>
</feature>
<dbReference type="Proteomes" id="UP000694865">
    <property type="component" value="Unplaced"/>
</dbReference>
<dbReference type="RefSeq" id="XP_002734958.1">
    <property type="nucleotide sequence ID" value="XM_002734912.2"/>
</dbReference>
<dbReference type="InterPro" id="IPR011899">
    <property type="entry name" value="Glutaredoxin_euk/vir"/>
</dbReference>
<dbReference type="GeneID" id="100377922"/>
<evidence type="ECO:0000256" key="4">
    <source>
        <dbReference type="ARBA" id="ARBA00022448"/>
    </source>
</evidence>
<dbReference type="PRINTS" id="PR00160">
    <property type="entry name" value="GLUTAREDOXIN"/>
</dbReference>
<dbReference type="NCBIfam" id="TIGR02180">
    <property type="entry name" value="GRX_euk"/>
    <property type="match status" value="1"/>
</dbReference>
<dbReference type="Gene3D" id="3.40.30.10">
    <property type="entry name" value="Glutaredoxin"/>
    <property type="match status" value="1"/>
</dbReference>
<evidence type="ECO:0000256" key="2">
    <source>
        <dbReference type="ARBA" id="ARBA00007787"/>
    </source>
</evidence>
<comment type="similarity">
    <text evidence="2">Belongs to the glutaredoxin family.</text>
</comment>
<protein>
    <recommendedName>
        <fullName evidence="3">Glutaredoxin-1</fullName>
    </recommendedName>
</protein>
<organism evidence="9 10">
    <name type="scientific">Saccoglossus kowalevskii</name>
    <name type="common">Acorn worm</name>
    <dbReference type="NCBI Taxonomy" id="10224"/>
    <lineage>
        <taxon>Eukaryota</taxon>
        <taxon>Metazoa</taxon>
        <taxon>Hemichordata</taxon>
        <taxon>Enteropneusta</taxon>
        <taxon>Harrimaniidae</taxon>
        <taxon>Saccoglossus</taxon>
    </lineage>
</organism>
<dbReference type="InterPro" id="IPR002109">
    <property type="entry name" value="Glutaredoxin"/>
</dbReference>
<keyword evidence="7" id="KW-0676">Redox-active center</keyword>
<evidence type="ECO:0000256" key="5">
    <source>
        <dbReference type="ARBA" id="ARBA00022982"/>
    </source>
</evidence>
<keyword evidence="6" id="KW-1015">Disulfide bond</keyword>
<gene>
    <name evidence="10" type="primary">LOC100377922</name>
</gene>
<dbReference type="PANTHER" id="PTHR46185">
    <property type="entry name" value="GLUTAREDOXIN-1"/>
    <property type="match status" value="1"/>
</dbReference>
<evidence type="ECO:0000256" key="7">
    <source>
        <dbReference type="ARBA" id="ARBA00023284"/>
    </source>
</evidence>
<keyword evidence="4" id="KW-0813">Transport</keyword>
<keyword evidence="9" id="KW-1185">Reference proteome</keyword>
<evidence type="ECO:0000313" key="10">
    <source>
        <dbReference type="RefSeq" id="XP_002734958.1"/>
    </source>
</evidence>
<dbReference type="PANTHER" id="PTHR46185:SF1">
    <property type="entry name" value="GLUTAREDOXIN-1"/>
    <property type="match status" value="1"/>
</dbReference>
<proteinExistence type="inferred from homology"/>
<keyword evidence="5" id="KW-0249">Electron transport</keyword>
<comment type="function">
    <text evidence="1">Has a glutathione-disulfide oxidoreductase activity in the presence of NADPH and glutathione reductase. Reduces low molecular weight disulfides and proteins.</text>
</comment>
<dbReference type="InterPro" id="IPR011767">
    <property type="entry name" value="GLR_AS"/>
</dbReference>